<dbReference type="EMBL" id="CP036267">
    <property type="protein sequence ID" value="QDT31680.1"/>
    <property type="molecule type" value="Genomic_DNA"/>
</dbReference>
<evidence type="ECO:0000256" key="2">
    <source>
        <dbReference type="SAM" id="MobiDB-lite"/>
    </source>
</evidence>
<dbReference type="OrthoDB" id="233363at2"/>
<keyword evidence="1" id="KW-0175">Coiled coil</keyword>
<dbReference type="Gene3D" id="2.40.420.20">
    <property type="match status" value="1"/>
</dbReference>
<dbReference type="PANTHER" id="PTHR30469">
    <property type="entry name" value="MULTIDRUG RESISTANCE PROTEIN MDTA"/>
    <property type="match status" value="1"/>
</dbReference>
<feature type="transmembrane region" description="Helical" evidence="3">
    <location>
        <begin position="20"/>
        <end position="39"/>
    </location>
</feature>
<keyword evidence="6" id="KW-1185">Reference proteome</keyword>
<gene>
    <name evidence="5" type="primary">ttgA_1</name>
    <name evidence="5" type="ORF">Mal48_09150</name>
</gene>
<feature type="region of interest" description="Disordered" evidence="2">
    <location>
        <begin position="460"/>
        <end position="481"/>
    </location>
</feature>
<evidence type="ECO:0000313" key="6">
    <source>
        <dbReference type="Proteomes" id="UP000315724"/>
    </source>
</evidence>
<reference evidence="5 6" key="1">
    <citation type="submission" date="2019-02" db="EMBL/GenBank/DDBJ databases">
        <title>Deep-cultivation of Planctomycetes and their phenomic and genomic characterization uncovers novel biology.</title>
        <authorList>
            <person name="Wiegand S."/>
            <person name="Jogler M."/>
            <person name="Boedeker C."/>
            <person name="Pinto D."/>
            <person name="Vollmers J."/>
            <person name="Rivas-Marin E."/>
            <person name="Kohn T."/>
            <person name="Peeters S.H."/>
            <person name="Heuer A."/>
            <person name="Rast P."/>
            <person name="Oberbeckmann S."/>
            <person name="Bunk B."/>
            <person name="Jeske O."/>
            <person name="Meyerdierks A."/>
            <person name="Storesund J.E."/>
            <person name="Kallscheuer N."/>
            <person name="Luecker S."/>
            <person name="Lage O.M."/>
            <person name="Pohl T."/>
            <person name="Merkel B.J."/>
            <person name="Hornburger P."/>
            <person name="Mueller R.-W."/>
            <person name="Bruemmer F."/>
            <person name="Labrenz M."/>
            <person name="Spormann A.M."/>
            <person name="Op den Camp H."/>
            <person name="Overmann J."/>
            <person name="Amann R."/>
            <person name="Jetten M.S.M."/>
            <person name="Mascher T."/>
            <person name="Medema M.H."/>
            <person name="Devos D.P."/>
            <person name="Kaster A.-K."/>
            <person name="Ovreas L."/>
            <person name="Rohde M."/>
            <person name="Galperin M.Y."/>
            <person name="Jogler C."/>
        </authorList>
    </citation>
    <scope>NUCLEOTIDE SEQUENCE [LARGE SCALE GENOMIC DNA]</scope>
    <source>
        <strain evidence="5 6">Mal48</strain>
    </source>
</reference>
<evidence type="ECO:0000256" key="1">
    <source>
        <dbReference type="SAM" id="Coils"/>
    </source>
</evidence>
<keyword evidence="3" id="KW-1133">Transmembrane helix</keyword>
<name>A0A517QJ61_9PLAN</name>
<protein>
    <submittedName>
        <fullName evidence="5">Toluene efflux pump periplasmic linker protein TtgA</fullName>
    </submittedName>
</protein>
<dbReference type="Gene3D" id="2.40.50.100">
    <property type="match status" value="1"/>
</dbReference>
<dbReference type="Proteomes" id="UP000315724">
    <property type="component" value="Chromosome"/>
</dbReference>
<evidence type="ECO:0000259" key="4">
    <source>
        <dbReference type="Pfam" id="PF25917"/>
    </source>
</evidence>
<dbReference type="RefSeq" id="WP_145196441.1">
    <property type="nucleotide sequence ID" value="NZ_CP036267.1"/>
</dbReference>
<dbReference type="AlphaFoldDB" id="A0A517QJ61"/>
<proteinExistence type="predicted"/>
<accession>A0A517QJ61</accession>
<keyword evidence="3" id="KW-0472">Membrane</keyword>
<evidence type="ECO:0000313" key="5">
    <source>
        <dbReference type="EMBL" id="QDT31680.1"/>
    </source>
</evidence>
<keyword evidence="3" id="KW-0812">Transmembrane</keyword>
<dbReference type="GO" id="GO:1990281">
    <property type="term" value="C:efflux pump complex"/>
    <property type="evidence" value="ECO:0007669"/>
    <property type="project" value="TreeGrafter"/>
</dbReference>
<dbReference type="GO" id="GO:0015562">
    <property type="term" value="F:efflux transmembrane transporter activity"/>
    <property type="evidence" value="ECO:0007669"/>
    <property type="project" value="TreeGrafter"/>
</dbReference>
<dbReference type="Pfam" id="PF25917">
    <property type="entry name" value="BSH_RND"/>
    <property type="match status" value="1"/>
</dbReference>
<dbReference type="Gene3D" id="2.40.30.170">
    <property type="match status" value="1"/>
</dbReference>
<feature type="coiled-coil region" evidence="1">
    <location>
        <begin position="185"/>
        <end position="219"/>
    </location>
</feature>
<sequence length="481" mass="53601">MTTNSPRRSFYPAKYFPMVLRTLVSLGILTAGGVSYFVFGQKPEIPTDDGSGKPTGTLVQSVTIQEYNKPIMVKVDGEATTYRMISVGAEVSGRIEKKAERTRSGHFVQKGDLLFKIDDAEYRIERERQQALLAQIDEELRAFTVELDNLSSLIELSAEDLNLQRGHLDRVRRLFDRKATSETDYDNARQQELAARNALQKLKNDLSSKERERATTQARRKVEAATLKRVELDLAHCVVTAPISGRVVEDEFEEGNFVTTGQTLVRISDASHMEVRCQFQPSEIAWVWQQQVEDALSFPRSTPRLDPIELRPVPCQVVYEFSGIETTWQGTLSRFDGMGLSRETRTFPARVIVENPEETTSMRVGDGPISIVPPTLLSGMFVSVQIPVELNEPLLSVPVEAVRPGGKLWINDHGKLQIQDVSVAKIVNDQALVRSSSSVNAGQNVVISPLPAVTNGMILREEPDDPPVVADSTNRTEKVQP</sequence>
<organism evidence="5 6">
    <name type="scientific">Thalassoglobus polymorphus</name>
    <dbReference type="NCBI Taxonomy" id="2527994"/>
    <lineage>
        <taxon>Bacteria</taxon>
        <taxon>Pseudomonadati</taxon>
        <taxon>Planctomycetota</taxon>
        <taxon>Planctomycetia</taxon>
        <taxon>Planctomycetales</taxon>
        <taxon>Planctomycetaceae</taxon>
        <taxon>Thalassoglobus</taxon>
    </lineage>
</organism>
<dbReference type="Gene3D" id="1.10.287.470">
    <property type="entry name" value="Helix hairpin bin"/>
    <property type="match status" value="1"/>
</dbReference>
<feature type="domain" description="Multidrug resistance protein MdtA-like barrel-sandwich hybrid" evidence="4">
    <location>
        <begin position="83"/>
        <end position="265"/>
    </location>
</feature>
<dbReference type="PANTHER" id="PTHR30469:SF33">
    <property type="entry name" value="SLR1207 PROTEIN"/>
    <property type="match status" value="1"/>
</dbReference>
<dbReference type="InterPro" id="IPR058625">
    <property type="entry name" value="MdtA-like_BSH"/>
</dbReference>
<dbReference type="SUPFAM" id="SSF111369">
    <property type="entry name" value="HlyD-like secretion proteins"/>
    <property type="match status" value="1"/>
</dbReference>
<evidence type="ECO:0000256" key="3">
    <source>
        <dbReference type="SAM" id="Phobius"/>
    </source>
</evidence>
<dbReference type="KEGG" id="tpol:Mal48_09150"/>